<protein>
    <submittedName>
        <fullName evidence="1">Uncharacterized protein</fullName>
    </submittedName>
</protein>
<evidence type="ECO:0000313" key="2">
    <source>
        <dbReference type="Proteomes" id="UP000603865"/>
    </source>
</evidence>
<keyword evidence="2" id="KW-1185">Reference proteome</keyword>
<name>A0A918FEB1_9DEIO</name>
<dbReference type="Proteomes" id="UP000603865">
    <property type="component" value="Unassembled WGS sequence"/>
</dbReference>
<dbReference type="AlphaFoldDB" id="A0A918FEB1"/>
<accession>A0A918FEB1</accession>
<reference evidence="1" key="2">
    <citation type="submission" date="2020-09" db="EMBL/GenBank/DDBJ databases">
        <authorList>
            <person name="Sun Q."/>
            <person name="Ohkuma M."/>
        </authorList>
    </citation>
    <scope>NUCLEOTIDE SEQUENCE</scope>
    <source>
        <strain evidence="1">JCM 31311</strain>
    </source>
</reference>
<dbReference type="EMBL" id="BMQL01000044">
    <property type="protein sequence ID" value="GGR28636.1"/>
    <property type="molecule type" value="Genomic_DNA"/>
</dbReference>
<reference evidence="1" key="1">
    <citation type="journal article" date="2014" name="Int. J. Syst. Evol. Microbiol.">
        <title>Complete genome sequence of Corynebacterium casei LMG S-19264T (=DSM 44701T), isolated from a smear-ripened cheese.</title>
        <authorList>
            <consortium name="US DOE Joint Genome Institute (JGI-PGF)"/>
            <person name="Walter F."/>
            <person name="Albersmeier A."/>
            <person name="Kalinowski J."/>
            <person name="Ruckert C."/>
        </authorList>
    </citation>
    <scope>NUCLEOTIDE SEQUENCE</scope>
    <source>
        <strain evidence="1">JCM 31311</strain>
    </source>
</reference>
<organism evidence="1 2">
    <name type="scientific">Deinococcus ruber</name>
    <dbReference type="NCBI Taxonomy" id="1848197"/>
    <lineage>
        <taxon>Bacteria</taxon>
        <taxon>Thermotogati</taxon>
        <taxon>Deinococcota</taxon>
        <taxon>Deinococci</taxon>
        <taxon>Deinococcales</taxon>
        <taxon>Deinococcaceae</taxon>
        <taxon>Deinococcus</taxon>
    </lineage>
</organism>
<evidence type="ECO:0000313" key="1">
    <source>
        <dbReference type="EMBL" id="GGR28636.1"/>
    </source>
</evidence>
<proteinExistence type="predicted"/>
<sequence>MRLEGIWNDVYGSTLALYVGRAGGHRWLLTCTPGTAAQALEGMARLHGKGSVLLLVQRGSTPLRAVLEEQNNVVLGRGLAGVLVLDRDLSGGPALSLPLSTVHVESSGLEYREGGEFPAWHDALSGQPPFWEPETFGESVAASVCASLNLPVRVCAAERLEAAFQEWWAAGMPGGRSEPASAGSQPPAV</sequence>
<comment type="caution">
    <text evidence="1">The sequence shown here is derived from an EMBL/GenBank/DDBJ whole genome shotgun (WGS) entry which is preliminary data.</text>
</comment>
<dbReference type="RefSeq" id="WP_189092740.1">
    <property type="nucleotide sequence ID" value="NZ_BMQL01000044.1"/>
</dbReference>
<gene>
    <name evidence="1" type="ORF">GCM10008957_44790</name>
</gene>